<dbReference type="SUPFAM" id="SSF52172">
    <property type="entry name" value="CheY-like"/>
    <property type="match status" value="1"/>
</dbReference>
<accession>A0A964BQ03</accession>
<dbReference type="Pfam" id="PF14332">
    <property type="entry name" value="DUF4388"/>
    <property type="match status" value="1"/>
</dbReference>
<dbReference type="InterPro" id="IPR011006">
    <property type="entry name" value="CheY-like_superfamily"/>
</dbReference>
<gene>
    <name evidence="4" type="ORF">I4641_05150</name>
</gene>
<dbReference type="PIRSF" id="PIRSF005897">
    <property type="entry name" value="RR_PatA"/>
    <property type="match status" value="1"/>
</dbReference>
<comment type="caution">
    <text evidence="4">The sequence shown here is derived from an EMBL/GenBank/DDBJ whole genome shotgun (WGS) entry which is preliminary data.</text>
</comment>
<dbReference type="InterPro" id="IPR050595">
    <property type="entry name" value="Bact_response_regulator"/>
</dbReference>
<dbReference type="InterPro" id="IPR001789">
    <property type="entry name" value="Sig_transdc_resp-reg_receiver"/>
</dbReference>
<dbReference type="RefSeq" id="WP_229639405.1">
    <property type="nucleotide sequence ID" value="NZ_JADWDC010000008.1"/>
</dbReference>
<dbReference type="InterPro" id="IPR024186">
    <property type="entry name" value="Sig_transdc_resp-reg_PatA"/>
</dbReference>
<keyword evidence="1 2" id="KW-0597">Phosphoprotein</keyword>
<dbReference type="SMART" id="SM00448">
    <property type="entry name" value="REC"/>
    <property type="match status" value="1"/>
</dbReference>
<organism evidence="4 5">
    <name type="scientific">Waterburya agarophytonicola KI4</name>
    <dbReference type="NCBI Taxonomy" id="2874699"/>
    <lineage>
        <taxon>Bacteria</taxon>
        <taxon>Bacillati</taxon>
        <taxon>Cyanobacteriota</taxon>
        <taxon>Cyanophyceae</taxon>
        <taxon>Pleurocapsales</taxon>
        <taxon>Hyellaceae</taxon>
        <taxon>Waterburya</taxon>
        <taxon>Waterburya agarophytonicola</taxon>
    </lineage>
</organism>
<evidence type="ECO:0000259" key="3">
    <source>
        <dbReference type="PROSITE" id="PS50110"/>
    </source>
</evidence>
<sequence length="402" mass="46300">MNNSLQNPLKVLHTKSKECWSGCLEILEPKDPSVSWQVYLFQGKIQYISITAGQQTRLNYLWQQFRLGSKCPDLEDFHQKTSEYTQLCKWLFDKKLENDQIKKLLFMFVREGLINVLSIKETSIELKPGKRITKALISFELTKLIANEPIKAQVKAWQEVRKYYFSTASRLYIEQKNALKFYKIWKDLYTKPELKKLASSQKLSSFVSLFVAKSNLYEIATKAKVDTYFLVNYLQKPIEENILEQLPFGEVIVADEPRENNDNSHVNTGDNRDRQSSNVIVCIDDSKTVQKQVKMTLEAAGYQVFGILDPTMALKDLSEHQPLMIFMDINMPDINGYDLCALLRKSQKFKEIPIVMLTGRDGMIDRVRAKIAGANDYLTKPCDPNKLIAMAKILEHSMVTAP</sequence>
<protein>
    <submittedName>
        <fullName evidence="4">Response regulator</fullName>
    </submittedName>
</protein>
<dbReference type="Proteomes" id="UP000729733">
    <property type="component" value="Unassembled WGS sequence"/>
</dbReference>
<dbReference type="PANTHER" id="PTHR44591:SF3">
    <property type="entry name" value="RESPONSE REGULATORY DOMAIN-CONTAINING PROTEIN"/>
    <property type="match status" value="1"/>
</dbReference>
<name>A0A964BQ03_9CYAN</name>
<dbReference type="GO" id="GO:0000160">
    <property type="term" value="P:phosphorelay signal transduction system"/>
    <property type="evidence" value="ECO:0007669"/>
    <property type="project" value="InterPro"/>
</dbReference>
<dbReference type="AlphaFoldDB" id="A0A964BQ03"/>
<dbReference type="Gene3D" id="3.40.50.2300">
    <property type="match status" value="1"/>
</dbReference>
<dbReference type="EMBL" id="JADWDC010000008">
    <property type="protein sequence ID" value="MCC0176363.1"/>
    <property type="molecule type" value="Genomic_DNA"/>
</dbReference>
<evidence type="ECO:0000313" key="4">
    <source>
        <dbReference type="EMBL" id="MCC0176363.1"/>
    </source>
</evidence>
<keyword evidence="5" id="KW-1185">Reference proteome</keyword>
<evidence type="ECO:0000256" key="1">
    <source>
        <dbReference type="ARBA" id="ARBA00022553"/>
    </source>
</evidence>
<dbReference type="PANTHER" id="PTHR44591">
    <property type="entry name" value="STRESS RESPONSE REGULATOR PROTEIN 1"/>
    <property type="match status" value="1"/>
</dbReference>
<evidence type="ECO:0000313" key="5">
    <source>
        <dbReference type="Proteomes" id="UP000729733"/>
    </source>
</evidence>
<dbReference type="InterPro" id="IPR025497">
    <property type="entry name" value="PatA-like_N"/>
</dbReference>
<feature type="domain" description="Response regulatory" evidence="3">
    <location>
        <begin position="279"/>
        <end position="395"/>
    </location>
</feature>
<proteinExistence type="predicted"/>
<dbReference type="Pfam" id="PF00072">
    <property type="entry name" value="Response_reg"/>
    <property type="match status" value="1"/>
</dbReference>
<reference evidence="4" key="1">
    <citation type="journal article" date="2021" name="Antonie Van Leeuwenhoek">
        <title>Draft genome and description of Waterburya agarophytonicola gen. nov. sp. nov. (Pleurocapsales, Cyanobacteria): a seaweed symbiont.</title>
        <authorList>
            <person name="Bonthond G."/>
            <person name="Shalygin S."/>
            <person name="Bayer T."/>
            <person name="Weinberger F."/>
        </authorList>
    </citation>
    <scope>NUCLEOTIDE SEQUENCE</scope>
    <source>
        <strain evidence="4">KI4</strain>
    </source>
</reference>
<dbReference type="PROSITE" id="PS50110">
    <property type="entry name" value="RESPONSE_REGULATORY"/>
    <property type="match status" value="1"/>
</dbReference>
<feature type="modified residue" description="4-aspartylphosphate" evidence="2">
    <location>
        <position position="328"/>
    </location>
</feature>
<evidence type="ECO:0000256" key="2">
    <source>
        <dbReference type="PROSITE-ProRule" id="PRU00169"/>
    </source>
</evidence>